<dbReference type="OrthoDB" id="9812993at2"/>
<dbReference type="EMBL" id="VSDO01000001">
    <property type="protein sequence ID" value="TYA14618.1"/>
    <property type="molecule type" value="Genomic_DNA"/>
</dbReference>
<comment type="caution">
    <text evidence="3">The sequence shown here is derived from an EMBL/GenBank/DDBJ whole genome shotgun (WGS) entry which is preliminary data.</text>
</comment>
<protein>
    <submittedName>
        <fullName evidence="3">Helix-turn-helix transcriptional regulator</fullName>
    </submittedName>
</protein>
<accession>A0A5D0CXY8</accession>
<dbReference type="InterPro" id="IPR009057">
    <property type="entry name" value="Homeodomain-like_sf"/>
</dbReference>
<evidence type="ECO:0000313" key="3">
    <source>
        <dbReference type="EMBL" id="TYA14618.1"/>
    </source>
</evidence>
<evidence type="ECO:0000256" key="1">
    <source>
        <dbReference type="ARBA" id="ARBA00023125"/>
    </source>
</evidence>
<dbReference type="GO" id="GO:0003677">
    <property type="term" value="F:DNA binding"/>
    <property type="evidence" value="ECO:0007669"/>
    <property type="project" value="UniProtKB-KW"/>
</dbReference>
<dbReference type="SUPFAM" id="SSF46689">
    <property type="entry name" value="Homeodomain-like"/>
    <property type="match status" value="1"/>
</dbReference>
<dbReference type="InterPro" id="IPR001647">
    <property type="entry name" value="HTH_TetR"/>
</dbReference>
<organism evidence="3 4">
    <name type="scientific">Paenibacillus faecis</name>
    <dbReference type="NCBI Taxonomy" id="862114"/>
    <lineage>
        <taxon>Bacteria</taxon>
        <taxon>Bacillati</taxon>
        <taxon>Bacillota</taxon>
        <taxon>Bacilli</taxon>
        <taxon>Bacillales</taxon>
        <taxon>Paenibacillaceae</taxon>
        <taxon>Paenibacillus</taxon>
    </lineage>
</organism>
<evidence type="ECO:0000313" key="4">
    <source>
        <dbReference type="Proteomes" id="UP000325218"/>
    </source>
</evidence>
<keyword evidence="4" id="KW-1185">Reference proteome</keyword>
<reference evidence="3 4" key="1">
    <citation type="submission" date="2019-08" db="EMBL/GenBank/DDBJ databases">
        <title>Genome sequencing of Paenibacillus faecis DSM 23593(T).</title>
        <authorList>
            <person name="Kook J.-K."/>
            <person name="Park S.-N."/>
            <person name="Lim Y.K."/>
        </authorList>
    </citation>
    <scope>NUCLEOTIDE SEQUENCE [LARGE SCALE GENOMIC DNA]</scope>
    <source>
        <strain evidence="3 4">DSM 23593</strain>
    </source>
</reference>
<dbReference type="Gene3D" id="1.10.10.60">
    <property type="entry name" value="Homeodomain-like"/>
    <property type="match status" value="1"/>
</dbReference>
<keyword evidence="1" id="KW-0238">DNA-binding</keyword>
<evidence type="ECO:0000259" key="2">
    <source>
        <dbReference type="Pfam" id="PF00440"/>
    </source>
</evidence>
<feature type="domain" description="HTH tetR-type" evidence="2">
    <location>
        <begin position="21"/>
        <end position="47"/>
    </location>
</feature>
<dbReference type="Pfam" id="PF00440">
    <property type="entry name" value="TetR_N"/>
    <property type="match status" value="1"/>
</dbReference>
<proteinExistence type="predicted"/>
<name>A0A5D0CXY8_9BACL</name>
<gene>
    <name evidence="3" type="ORF">FRY98_02755</name>
</gene>
<dbReference type="Proteomes" id="UP000325218">
    <property type="component" value="Unassembled WGS sequence"/>
</dbReference>
<dbReference type="RefSeq" id="WP_148450212.1">
    <property type="nucleotide sequence ID" value="NZ_VSDO01000001.1"/>
</dbReference>
<sequence>MFLSKTQRKEIDVIKDKPGIILENALRLFGEKGYESTTVDEIAVSIRYGAS</sequence>
<dbReference type="AlphaFoldDB" id="A0A5D0CXY8"/>